<reference evidence="1" key="1">
    <citation type="journal article" date="2022" name="bioRxiv">
        <title>Sequencing and chromosome-scale assembly of the giantPleurodeles waltlgenome.</title>
        <authorList>
            <person name="Brown T."/>
            <person name="Elewa A."/>
            <person name="Iarovenko S."/>
            <person name="Subramanian E."/>
            <person name="Araus A.J."/>
            <person name="Petzold A."/>
            <person name="Susuki M."/>
            <person name="Suzuki K.-i.T."/>
            <person name="Hayashi T."/>
            <person name="Toyoda A."/>
            <person name="Oliveira C."/>
            <person name="Osipova E."/>
            <person name="Leigh N.D."/>
            <person name="Simon A."/>
            <person name="Yun M.H."/>
        </authorList>
    </citation>
    <scope>NUCLEOTIDE SEQUENCE</scope>
    <source>
        <strain evidence="1">20211129_DDA</strain>
        <tissue evidence="1">Liver</tissue>
    </source>
</reference>
<name>A0AAV7QNK5_PLEWA</name>
<keyword evidence="2" id="KW-1185">Reference proteome</keyword>
<comment type="caution">
    <text evidence="1">The sequence shown here is derived from an EMBL/GenBank/DDBJ whole genome shotgun (WGS) entry which is preliminary data.</text>
</comment>
<proteinExistence type="predicted"/>
<protein>
    <submittedName>
        <fullName evidence="1">Uncharacterized protein</fullName>
    </submittedName>
</protein>
<dbReference type="EMBL" id="JANPWB010000010">
    <property type="protein sequence ID" value="KAJ1142116.1"/>
    <property type="molecule type" value="Genomic_DNA"/>
</dbReference>
<organism evidence="1 2">
    <name type="scientific">Pleurodeles waltl</name>
    <name type="common">Iberian ribbed newt</name>
    <dbReference type="NCBI Taxonomy" id="8319"/>
    <lineage>
        <taxon>Eukaryota</taxon>
        <taxon>Metazoa</taxon>
        <taxon>Chordata</taxon>
        <taxon>Craniata</taxon>
        <taxon>Vertebrata</taxon>
        <taxon>Euteleostomi</taxon>
        <taxon>Amphibia</taxon>
        <taxon>Batrachia</taxon>
        <taxon>Caudata</taxon>
        <taxon>Salamandroidea</taxon>
        <taxon>Salamandridae</taxon>
        <taxon>Pleurodelinae</taxon>
        <taxon>Pleurodeles</taxon>
    </lineage>
</organism>
<sequence>MPSCLARQGGGRKSGVTQEARHFRMLTLHPRRGIEVPQQLGPRPFHGLGVSAGRGYHWRNHPVAAWTLECAAVLGASVAPNSLSLGHPCHPVQPLLWAHLSPLSSLPVVLPFFQRPCRLGPGERFFNFLIQDSFLVLVTALVHGFVEKLGKQEESIRFKEFGAFGAVRTGGAYQRGSVAFPTCCPLWLKSTVTFIHNVDDAASFELVDLPVSQEVEIRLWFTVLHGRQL</sequence>
<evidence type="ECO:0000313" key="2">
    <source>
        <dbReference type="Proteomes" id="UP001066276"/>
    </source>
</evidence>
<gene>
    <name evidence="1" type="ORF">NDU88_008443</name>
</gene>
<dbReference type="Proteomes" id="UP001066276">
    <property type="component" value="Chromosome 6"/>
</dbReference>
<evidence type="ECO:0000313" key="1">
    <source>
        <dbReference type="EMBL" id="KAJ1142116.1"/>
    </source>
</evidence>
<accession>A0AAV7QNK5</accession>
<dbReference type="AlphaFoldDB" id="A0AAV7QNK5"/>